<reference evidence="1 2" key="1">
    <citation type="submission" date="2019-02" db="EMBL/GenBank/DDBJ databases">
        <title>Deep-cultivation of Planctomycetes and their phenomic and genomic characterization uncovers novel biology.</title>
        <authorList>
            <person name="Wiegand S."/>
            <person name="Jogler M."/>
            <person name="Boedeker C."/>
            <person name="Pinto D."/>
            <person name="Vollmers J."/>
            <person name="Rivas-Marin E."/>
            <person name="Kohn T."/>
            <person name="Peeters S.H."/>
            <person name="Heuer A."/>
            <person name="Rast P."/>
            <person name="Oberbeckmann S."/>
            <person name="Bunk B."/>
            <person name="Jeske O."/>
            <person name="Meyerdierks A."/>
            <person name="Storesund J.E."/>
            <person name="Kallscheuer N."/>
            <person name="Luecker S."/>
            <person name="Lage O.M."/>
            <person name="Pohl T."/>
            <person name="Merkel B.J."/>
            <person name="Hornburger P."/>
            <person name="Mueller R.-W."/>
            <person name="Bruemmer F."/>
            <person name="Labrenz M."/>
            <person name="Spormann A.M."/>
            <person name="Op den Camp H."/>
            <person name="Overmann J."/>
            <person name="Amann R."/>
            <person name="Jetten M.S.M."/>
            <person name="Mascher T."/>
            <person name="Medema M.H."/>
            <person name="Devos D.P."/>
            <person name="Kaster A.-K."/>
            <person name="Ovreas L."/>
            <person name="Rohde M."/>
            <person name="Galperin M.Y."/>
            <person name="Jogler C."/>
        </authorList>
    </citation>
    <scope>NUCLEOTIDE SEQUENCE [LARGE SCALE GENOMIC DNA]</scope>
    <source>
        <strain evidence="1 2">Pan153</strain>
    </source>
</reference>
<evidence type="ECO:0000313" key="1">
    <source>
        <dbReference type="EMBL" id="QDV16553.1"/>
    </source>
</evidence>
<organism evidence="1 2">
    <name type="scientific">Gimesia panareensis</name>
    <dbReference type="NCBI Taxonomy" id="2527978"/>
    <lineage>
        <taxon>Bacteria</taxon>
        <taxon>Pseudomonadati</taxon>
        <taxon>Planctomycetota</taxon>
        <taxon>Planctomycetia</taxon>
        <taxon>Planctomycetales</taxon>
        <taxon>Planctomycetaceae</taxon>
        <taxon>Gimesia</taxon>
    </lineage>
</organism>
<sequence length="42" mass="5012">MIKGKVDLGRIRLVMIRMRVPFMFMRVSPMCMRMPMLLVGLR</sequence>
<accession>A0A518FJT7</accession>
<gene>
    <name evidence="1" type="ORF">Pan153_11830</name>
</gene>
<proteinExistence type="predicted"/>
<evidence type="ECO:0000313" key="2">
    <source>
        <dbReference type="Proteomes" id="UP000320839"/>
    </source>
</evidence>
<name>A0A518FJT7_9PLAN</name>
<dbReference type="Proteomes" id="UP000320839">
    <property type="component" value="Chromosome"/>
</dbReference>
<protein>
    <submittedName>
        <fullName evidence="1">Uncharacterized protein</fullName>
    </submittedName>
</protein>
<dbReference type="EMBL" id="CP036317">
    <property type="protein sequence ID" value="QDV16553.1"/>
    <property type="molecule type" value="Genomic_DNA"/>
</dbReference>
<dbReference type="AlphaFoldDB" id="A0A518FJT7"/>